<protein>
    <submittedName>
        <fullName evidence="1">Uncharacterized protein</fullName>
    </submittedName>
</protein>
<name>A0ABT8J0D2_9MICO</name>
<dbReference type="Proteomes" id="UP001174210">
    <property type="component" value="Unassembled WGS sequence"/>
</dbReference>
<reference evidence="1" key="1">
    <citation type="submission" date="2023-03" db="EMBL/GenBank/DDBJ databases">
        <title>MT1 and MT2 Draft Genomes of Novel Species.</title>
        <authorList>
            <person name="Venkateswaran K."/>
        </authorList>
    </citation>
    <scope>NUCLEOTIDE SEQUENCE</scope>
    <source>
        <strain evidence="1">F6_8S_P_1A</strain>
    </source>
</reference>
<keyword evidence="2" id="KW-1185">Reference proteome</keyword>
<organism evidence="1 2">
    <name type="scientific">Leifsonia virtsii</name>
    <dbReference type="NCBI Taxonomy" id="3035915"/>
    <lineage>
        <taxon>Bacteria</taxon>
        <taxon>Bacillati</taxon>
        <taxon>Actinomycetota</taxon>
        <taxon>Actinomycetes</taxon>
        <taxon>Micrococcales</taxon>
        <taxon>Microbacteriaceae</taxon>
        <taxon>Leifsonia</taxon>
    </lineage>
</organism>
<evidence type="ECO:0000313" key="1">
    <source>
        <dbReference type="EMBL" id="MDN4598348.1"/>
    </source>
</evidence>
<accession>A0ABT8J0D2</accession>
<comment type="caution">
    <text evidence="1">The sequence shown here is derived from an EMBL/GenBank/DDBJ whole genome shotgun (WGS) entry which is preliminary data.</text>
</comment>
<sequence length="74" mass="8079">MTQDEPIMDGSLDAGHDEKVAGVVEQVRADAQLRDSEEVAQLLRQRLDETGLQVSDDEFARHVDDIRNGTSAAG</sequence>
<dbReference type="RefSeq" id="WP_301219697.1">
    <property type="nucleotide sequence ID" value="NZ_JAROCB010000004.1"/>
</dbReference>
<gene>
    <name evidence="1" type="ORF">P5G59_14445</name>
</gene>
<dbReference type="EMBL" id="JAROCB010000004">
    <property type="protein sequence ID" value="MDN4598348.1"/>
    <property type="molecule type" value="Genomic_DNA"/>
</dbReference>
<evidence type="ECO:0000313" key="2">
    <source>
        <dbReference type="Proteomes" id="UP001174210"/>
    </source>
</evidence>
<proteinExistence type="predicted"/>